<evidence type="ECO:0000313" key="1">
    <source>
        <dbReference type="EMBL" id="RKF77909.1"/>
    </source>
</evidence>
<dbReference type="Proteomes" id="UP000285326">
    <property type="component" value="Unassembled WGS sequence"/>
</dbReference>
<dbReference type="AlphaFoldDB" id="A0A420ITN8"/>
<protein>
    <submittedName>
        <fullName evidence="1">Uncharacterized protein</fullName>
    </submittedName>
</protein>
<gene>
    <name evidence="1" type="ORF">GcM1_215021</name>
</gene>
<sequence length="110" mass="12664">MNSNLGEAACYVHTTEPNRIHLFKSVLSLFCMSFRLRIRASDTSHMNKHRILYAVMNKSLRGTLDRNPTANPLPLNFSFKFKCITHASPKKTKILEKSKQKRLDISRTTV</sequence>
<evidence type="ECO:0000313" key="2">
    <source>
        <dbReference type="Proteomes" id="UP000285326"/>
    </source>
</evidence>
<accession>A0A420ITN8</accession>
<reference evidence="1 2" key="1">
    <citation type="journal article" date="2018" name="BMC Genomics">
        <title>Comparative genome analyses reveal sequence features reflecting distinct modes of host-adaptation between dicot and monocot powdery mildew.</title>
        <authorList>
            <person name="Wu Y."/>
            <person name="Ma X."/>
            <person name="Pan Z."/>
            <person name="Kale S.D."/>
            <person name="Song Y."/>
            <person name="King H."/>
            <person name="Zhang Q."/>
            <person name="Presley C."/>
            <person name="Deng X."/>
            <person name="Wei C.I."/>
            <person name="Xiao S."/>
        </authorList>
    </citation>
    <scope>NUCLEOTIDE SEQUENCE [LARGE SCALE GENOMIC DNA]</scope>
    <source>
        <strain evidence="1">UMSG1</strain>
    </source>
</reference>
<organism evidence="1 2">
    <name type="scientific">Golovinomyces cichoracearum</name>
    <dbReference type="NCBI Taxonomy" id="62708"/>
    <lineage>
        <taxon>Eukaryota</taxon>
        <taxon>Fungi</taxon>
        <taxon>Dikarya</taxon>
        <taxon>Ascomycota</taxon>
        <taxon>Pezizomycotina</taxon>
        <taxon>Leotiomycetes</taxon>
        <taxon>Erysiphales</taxon>
        <taxon>Erysiphaceae</taxon>
        <taxon>Golovinomyces</taxon>
    </lineage>
</organism>
<proteinExistence type="predicted"/>
<dbReference type="EMBL" id="MCBS01021567">
    <property type="protein sequence ID" value="RKF77909.1"/>
    <property type="molecule type" value="Genomic_DNA"/>
</dbReference>
<name>A0A420ITN8_9PEZI</name>
<comment type="caution">
    <text evidence="1">The sequence shown here is derived from an EMBL/GenBank/DDBJ whole genome shotgun (WGS) entry which is preliminary data.</text>
</comment>